<evidence type="ECO:0000256" key="1">
    <source>
        <dbReference type="SAM" id="MobiDB-lite"/>
    </source>
</evidence>
<reference evidence="2 3" key="1">
    <citation type="submission" date="2023-01" db="EMBL/GenBank/DDBJ databases">
        <title>Analysis of 21 Apiospora genomes using comparative genomics revels a genus with tremendous synthesis potential of carbohydrate active enzymes and secondary metabolites.</title>
        <authorList>
            <person name="Sorensen T."/>
        </authorList>
    </citation>
    <scope>NUCLEOTIDE SEQUENCE [LARGE SCALE GENOMIC DNA]</scope>
    <source>
        <strain evidence="2 3">CBS 83171</strain>
    </source>
</reference>
<proteinExistence type="predicted"/>
<feature type="region of interest" description="Disordered" evidence="1">
    <location>
        <begin position="206"/>
        <end position="285"/>
    </location>
</feature>
<dbReference type="Proteomes" id="UP001446871">
    <property type="component" value="Unassembled WGS sequence"/>
</dbReference>
<gene>
    <name evidence="2" type="ORF">PG996_005456</name>
</gene>
<feature type="compositionally biased region" description="Basic and acidic residues" evidence="1">
    <location>
        <begin position="223"/>
        <end position="249"/>
    </location>
</feature>
<comment type="caution">
    <text evidence="2">The sequence shown here is derived from an EMBL/GenBank/DDBJ whole genome shotgun (WGS) entry which is preliminary data.</text>
</comment>
<dbReference type="EMBL" id="JAQQWM010000003">
    <property type="protein sequence ID" value="KAK8072108.1"/>
    <property type="molecule type" value="Genomic_DNA"/>
</dbReference>
<evidence type="ECO:0000313" key="2">
    <source>
        <dbReference type="EMBL" id="KAK8072108.1"/>
    </source>
</evidence>
<evidence type="ECO:0000313" key="3">
    <source>
        <dbReference type="Proteomes" id="UP001446871"/>
    </source>
</evidence>
<sequence>MSPLDPDFVMSYENSSINGFEIVHDEQDDELFRNASYKVPLITIAPGEREQDWACPPELAHGVQIEHLLRCVSVMRVGNNSGAWWGRYLSPPLRSDAGDYLAFMFVLGREGERKRKYVFPPLKVLDRYTTSTGEHSWVGLDVPQHRDFKTLRAEMAKYEKQYNDPNGESIKSVAEQAYDAVEKAHNEDLIFRVEAWLETLSIEDSQEVGRRRGRRGGRGRGRGGRDRTLYNPEEKPQTQERKGAQRDKPAATGSRLRQTAGRQILKKTSPEKPVVRQILKRQVDP</sequence>
<feature type="compositionally biased region" description="Basic residues" evidence="1">
    <location>
        <begin position="211"/>
        <end position="222"/>
    </location>
</feature>
<keyword evidence="3" id="KW-1185">Reference proteome</keyword>
<organism evidence="2 3">
    <name type="scientific">Apiospora saccharicola</name>
    <dbReference type="NCBI Taxonomy" id="335842"/>
    <lineage>
        <taxon>Eukaryota</taxon>
        <taxon>Fungi</taxon>
        <taxon>Dikarya</taxon>
        <taxon>Ascomycota</taxon>
        <taxon>Pezizomycotina</taxon>
        <taxon>Sordariomycetes</taxon>
        <taxon>Xylariomycetidae</taxon>
        <taxon>Amphisphaeriales</taxon>
        <taxon>Apiosporaceae</taxon>
        <taxon>Apiospora</taxon>
    </lineage>
</organism>
<name>A0ABR1VQJ1_9PEZI</name>
<accession>A0ABR1VQJ1</accession>
<protein>
    <submittedName>
        <fullName evidence="2">Uncharacterized protein</fullName>
    </submittedName>
</protein>